<dbReference type="InterPro" id="IPR036915">
    <property type="entry name" value="Cyclin-like_sf"/>
</dbReference>
<dbReference type="Gene3D" id="1.10.472.10">
    <property type="entry name" value="Cyclin-like"/>
    <property type="match status" value="1"/>
</dbReference>
<protein>
    <submittedName>
        <fullName evidence="1">Cyclin-like protein interacting with PHO85</fullName>
    </submittedName>
</protein>
<reference evidence="1 2" key="1">
    <citation type="submission" date="2024-04" db="EMBL/GenBank/DDBJ databases">
        <title>Tritrichomonas musculus Genome.</title>
        <authorList>
            <person name="Alves-Ferreira E."/>
            <person name="Grigg M."/>
            <person name="Lorenzi H."/>
            <person name="Galac M."/>
        </authorList>
    </citation>
    <scope>NUCLEOTIDE SEQUENCE [LARGE SCALE GENOMIC DNA]</scope>
    <source>
        <strain evidence="1 2">EAF2021</strain>
    </source>
</reference>
<proteinExistence type="predicted"/>
<dbReference type="PANTHER" id="PTHR15615">
    <property type="match status" value="1"/>
</dbReference>
<evidence type="ECO:0000313" key="2">
    <source>
        <dbReference type="Proteomes" id="UP001470230"/>
    </source>
</evidence>
<dbReference type="PANTHER" id="PTHR15615:SF108">
    <property type="entry name" value="PROTEIN CNPPD1"/>
    <property type="match status" value="1"/>
</dbReference>
<dbReference type="Proteomes" id="UP001470230">
    <property type="component" value="Unassembled WGS sequence"/>
</dbReference>
<sequence length="195" mass="22701">MKKQRIEAPRKIEFHMELSSSFEKKRKREENKVSSANKNTIGSMTLAFVDNFRKMVDFSIEKIKEDDPDYEEFCNDPKIPLLNYIDKIIKYTQIEWTALPGCIVLLEKMKKKSDGGSISINNMHRLLVVALLLSDKFLEDVPARNEDFAKGSGFDIDNLNEIEMEFLQMIDYDAFITLQEISDVIKSWGYKLDNK</sequence>
<keyword evidence="2" id="KW-1185">Reference proteome</keyword>
<organism evidence="1 2">
    <name type="scientific">Tritrichomonas musculus</name>
    <dbReference type="NCBI Taxonomy" id="1915356"/>
    <lineage>
        <taxon>Eukaryota</taxon>
        <taxon>Metamonada</taxon>
        <taxon>Parabasalia</taxon>
        <taxon>Tritrichomonadida</taxon>
        <taxon>Tritrichomonadidae</taxon>
        <taxon>Tritrichomonas</taxon>
    </lineage>
</organism>
<accession>A0ABR2H5L2</accession>
<name>A0ABR2H5L2_9EUKA</name>
<dbReference type="CDD" id="cd20557">
    <property type="entry name" value="CYCLIN_ScPCL1-like"/>
    <property type="match status" value="1"/>
</dbReference>
<evidence type="ECO:0000313" key="1">
    <source>
        <dbReference type="EMBL" id="KAK8841451.1"/>
    </source>
</evidence>
<dbReference type="Pfam" id="PF08613">
    <property type="entry name" value="Cyclin"/>
    <property type="match status" value="1"/>
</dbReference>
<dbReference type="InterPro" id="IPR013922">
    <property type="entry name" value="Cyclin_PHO80-like"/>
</dbReference>
<gene>
    <name evidence="1" type="ORF">M9Y10_027069</name>
</gene>
<comment type="caution">
    <text evidence="1">The sequence shown here is derived from an EMBL/GenBank/DDBJ whole genome shotgun (WGS) entry which is preliminary data.</text>
</comment>
<dbReference type="EMBL" id="JAPFFF010000041">
    <property type="protein sequence ID" value="KAK8841451.1"/>
    <property type="molecule type" value="Genomic_DNA"/>
</dbReference>
<dbReference type="SUPFAM" id="SSF47954">
    <property type="entry name" value="Cyclin-like"/>
    <property type="match status" value="1"/>
</dbReference>